<feature type="region of interest" description="Disordered" evidence="3">
    <location>
        <begin position="447"/>
        <end position="510"/>
    </location>
</feature>
<dbReference type="Pfam" id="PF21771">
    <property type="entry name" value="CFAP58_CC"/>
    <property type="match status" value="1"/>
</dbReference>
<dbReference type="PANTHER" id="PTHR32083">
    <property type="entry name" value="CILIA AND FLAGELLA-ASSOCIATED PROTEIN 58-RELATED"/>
    <property type="match status" value="1"/>
</dbReference>
<evidence type="ECO:0000259" key="4">
    <source>
        <dbReference type="Pfam" id="PF21771"/>
    </source>
</evidence>
<dbReference type="PANTHER" id="PTHR32083:SF0">
    <property type="entry name" value="CILIA AND FLAGELLA-ASSOCIATED PROTEIN 58"/>
    <property type="match status" value="1"/>
</dbReference>
<feature type="compositionally biased region" description="Acidic residues" evidence="3">
    <location>
        <begin position="500"/>
        <end position="510"/>
    </location>
</feature>
<evidence type="ECO:0000313" key="6">
    <source>
        <dbReference type="Proteomes" id="UP000265618"/>
    </source>
</evidence>
<gene>
    <name evidence="5" type="ORF">KIPB_011212</name>
</gene>
<feature type="coiled-coil region" evidence="2">
    <location>
        <begin position="8"/>
        <end position="42"/>
    </location>
</feature>
<dbReference type="Proteomes" id="UP000265618">
    <property type="component" value="Unassembled WGS sequence"/>
</dbReference>
<comment type="caution">
    <text evidence="5">The sequence shown here is derived from an EMBL/GenBank/DDBJ whole genome shotgun (WGS) entry which is preliminary data.</text>
</comment>
<feature type="non-terminal residue" evidence="5">
    <location>
        <position position="510"/>
    </location>
</feature>
<dbReference type="GO" id="GO:0005856">
    <property type="term" value="C:cytoskeleton"/>
    <property type="evidence" value="ECO:0007669"/>
    <property type="project" value="TreeGrafter"/>
</dbReference>
<keyword evidence="1 2" id="KW-0175">Coiled coil</keyword>
<dbReference type="AlphaFoldDB" id="A0A391NQF0"/>
<reference evidence="5 6" key="1">
    <citation type="journal article" date="2018" name="PLoS ONE">
        <title>The draft genome of Kipferlia bialata reveals reductive genome evolution in fornicate parasites.</title>
        <authorList>
            <person name="Tanifuji G."/>
            <person name="Takabayashi S."/>
            <person name="Kume K."/>
            <person name="Takagi M."/>
            <person name="Nakayama T."/>
            <person name="Kamikawa R."/>
            <person name="Inagaki Y."/>
            <person name="Hashimoto T."/>
        </authorList>
    </citation>
    <scope>NUCLEOTIDE SEQUENCE [LARGE SCALE GENOMIC DNA]</scope>
    <source>
        <strain evidence="5">NY0173</strain>
    </source>
</reference>
<feature type="coiled-coil region" evidence="2">
    <location>
        <begin position="71"/>
        <end position="182"/>
    </location>
</feature>
<proteinExistence type="predicted"/>
<dbReference type="InterPro" id="IPR049270">
    <property type="entry name" value="CFAP58_CC"/>
</dbReference>
<sequence>TQDQEHVVKLAENRNQHLTVEIQSYKSEAQKQRRVIFSLEREREKYGQQATDSQQRYLQAVEEIRIRDLVIVDLQKKISEAETRLRQQQNLYEAVRADRNLYSKNLIETQDEISELRRKFRIMTHVIDQLRDEIKAKDEALVREHFERKQVVKERETLQQDLETARRQTAEAEHTIAAQMAEVAKLNHVITEADSERERQVKEYRVVVSERDILGTQLIRRNDELALLYEKIRLQQTTLSQGESQYSQRLADIRAFQLRSQDLGRQLSSLKKTAASVVPFRQEILRLQKELLDERGRVRALTEELQRPINVHRWRQLEGSDPSTFELLRKVQALQRRLIEKSEEIARRDAAIKDRDKLHSELRQVLARQPGPEIVHQAAEYRRQLKALQQRLKAVAAELAVYRAREGEARGEIHRLQAETAEIKKRYFEYKLRERRRVEVARGRRDDEGYALNPPTSDSGNRMIGGGFSLTDRGSSLRGQDGGGIVGGSTSAGAVGMAPEGEDEREAETS</sequence>
<feature type="coiled-coil region" evidence="2">
    <location>
        <begin position="378"/>
        <end position="405"/>
    </location>
</feature>
<evidence type="ECO:0000256" key="1">
    <source>
        <dbReference type="ARBA" id="ARBA00023054"/>
    </source>
</evidence>
<evidence type="ECO:0000256" key="3">
    <source>
        <dbReference type="SAM" id="MobiDB-lite"/>
    </source>
</evidence>
<accession>A0A391NQF0</accession>
<feature type="domain" description="Cilia- and flagella-associated protein 58 central coiled coil" evidence="4">
    <location>
        <begin position="1"/>
        <end position="266"/>
    </location>
</feature>
<dbReference type="OrthoDB" id="264785at2759"/>
<keyword evidence="6" id="KW-1185">Reference proteome</keyword>
<name>A0A391NQF0_9EUKA</name>
<organism evidence="5 6">
    <name type="scientific">Kipferlia bialata</name>
    <dbReference type="NCBI Taxonomy" id="797122"/>
    <lineage>
        <taxon>Eukaryota</taxon>
        <taxon>Metamonada</taxon>
        <taxon>Carpediemonas-like organisms</taxon>
        <taxon>Kipferlia</taxon>
    </lineage>
</organism>
<protein>
    <recommendedName>
        <fullName evidence="4">Cilia- and flagella-associated protein 58 central coiled coil domain-containing protein</fullName>
    </recommendedName>
</protein>
<dbReference type="EMBL" id="BDIP01004465">
    <property type="protein sequence ID" value="GCA63665.1"/>
    <property type="molecule type" value="Genomic_DNA"/>
</dbReference>
<evidence type="ECO:0000256" key="2">
    <source>
        <dbReference type="SAM" id="Coils"/>
    </source>
</evidence>
<evidence type="ECO:0000313" key="5">
    <source>
        <dbReference type="EMBL" id="GCA63665.1"/>
    </source>
</evidence>